<dbReference type="EC" id="3.6.4.13" evidence="1"/>
<dbReference type="InterPro" id="IPR050079">
    <property type="entry name" value="DEAD_box_RNA_helicase"/>
</dbReference>
<sequence>MVLSRNAAVETVEQELLFVGTENGKLVAMRDIIKKGFLPPMLVFVQSIERARELFHELVYEGINVDVIHADRTQQQRDNVVNSFRSGKIWVLICTALLARGIDFKGVNLVLNYDFPTSAVEYIHRI</sequence>
<dbReference type="InterPro" id="IPR001650">
    <property type="entry name" value="Helicase_C-like"/>
</dbReference>
<dbReference type="PANTHER" id="PTHR47959:SF15">
    <property type="entry name" value="RNA HELICASE"/>
    <property type="match status" value="1"/>
</dbReference>
<comment type="catalytic activity">
    <reaction evidence="7">
        <text>ATP + H2O = ADP + phosphate + H(+)</text>
        <dbReference type="Rhea" id="RHEA:13065"/>
        <dbReference type="ChEBI" id="CHEBI:15377"/>
        <dbReference type="ChEBI" id="CHEBI:15378"/>
        <dbReference type="ChEBI" id="CHEBI:30616"/>
        <dbReference type="ChEBI" id="CHEBI:43474"/>
        <dbReference type="ChEBI" id="CHEBI:456216"/>
        <dbReference type="EC" id="3.6.4.13"/>
    </reaction>
</comment>
<evidence type="ECO:0000256" key="2">
    <source>
        <dbReference type="ARBA" id="ARBA00022741"/>
    </source>
</evidence>
<dbReference type="CDD" id="cd18787">
    <property type="entry name" value="SF2_C_DEAD"/>
    <property type="match status" value="1"/>
</dbReference>
<dbReference type="InterPro" id="IPR027417">
    <property type="entry name" value="P-loop_NTPase"/>
</dbReference>
<evidence type="ECO:0000256" key="7">
    <source>
        <dbReference type="ARBA" id="ARBA00047984"/>
    </source>
</evidence>
<dbReference type="SUPFAM" id="SSF52540">
    <property type="entry name" value="P-loop containing nucleoside triphosphate hydrolases"/>
    <property type="match status" value="1"/>
</dbReference>
<evidence type="ECO:0000256" key="4">
    <source>
        <dbReference type="ARBA" id="ARBA00022806"/>
    </source>
</evidence>
<evidence type="ECO:0000259" key="8">
    <source>
        <dbReference type="PROSITE" id="PS51194"/>
    </source>
</evidence>
<proteinExistence type="predicted"/>
<feature type="non-terminal residue" evidence="9">
    <location>
        <position position="126"/>
    </location>
</feature>
<evidence type="ECO:0000256" key="1">
    <source>
        <dbReference type="ARBA" id="ARBA00012552"/>
    </source>
</evidence>
<evidence type="ECO:0000313" key="10">
    <source>
        <dbReference type="Proteomes" id="UP001444071"/>
    </source>
</evidence>
<feature type="domain" description="Helicase C-terminal" evidence="8">
    <location>
        <begin position="11"/>
        <end position="126"/>
    </location>
</feature>
<keyword evidence="10" id="KW-1185">Reference proteome</keyword>
<keyword evidence="4" id="KW-0347">Helicase</keyword>
<dbReference type="Gene3D" id="3.40.50.300">
    <property type="entry name" value="P-loop containing nucleotide triphosphate hydrolases"/>
    <property type="match status" value="1"/>
</dbReference>
<protein>
    <recommendedName>
        <fullName evidence="1">RNA helicase</fullName>
        <ecNumber evidence="1">3.6.4.13</ecNumber>
    </recommendedName>
</protein>
<dbReference type="PANTHER" id="PTHR47959">
    <property type="entry name" value="ATP-DEPENDENT RNA HELICASE RHLE-RELATED"/>
    <property type="match status" value="1"/>
</dbReference>
<dbReference type="PROSITE" id="PS51194">
    <property type="entry name" value="HELICASE_CTER"/>
    <property type="match status" value="1"/>
</dbReference>
<evidence type="ECO:0000256" key="6">
    <source>
        <dbReference type="ARBA" id="ARBA00022884"/>
    </source>
</evidence>
<organism evidence="9 10">
    <name type="scientific">Xenotaenia resolanae</name>
    <dbReference type="NCBI Taxonomy" id="208358"/>
    <lineage>
        <taxon>Eukaryota</taxon>
        <taxon>Metazoa</taxon>
        <taxon>Chordata</taxon>
        <taxon>Craniata</taxon>
        <taxon>Vertebrata</taxon>
        <taxon>Euteleostomi</taxon>
        <taxon>Actinopterygii</taxon>
        <taxon>Neopterygii</taxon>
        <taxon>Teleostei</taxon>
        <taxon>Neoteleostei</taxon>
        <taxon>Acanthomorphata</taxon>
        <taxon>Ovalentaria</taxon>
        <taxon>Atherinomorphae</taxon>
        <taxon>Cyprinodontiformes</taxon>
        <taxon>Goodeidae</taxon>
        <taxon>Xenotaenia</taxon>
    </lineage>
</organism>
<comment type="caution">
    <text evidence="9">The sequence shown here is derived from an EMBL/GenBank/DDBJ whole genome shotgun (WGS) entry which is preliminary data.</text>
</comment>
<evidence type="ECO:0000256" key="3">
    <source>
        <dbReference type="ARBA" id="ARBA00022801"/>
    </source>
</evidence>
<dbReference type="EMBL" id="JAHRIM010091339">
    <property type="protein sequence ID" value="MEQ2277354.1"/>
    <property type="molecule type" value="Genomic_DNA"/>
</dbReference>
<dbReference type="SMART" id="SM00490">
    <property type="entry name" value="HELICc"/>
    <property type="match status" value="1"/>
</dbReference>
<dbReference type="Proteomes" id="UP001444071">
    <property type="component" value="Unassembled WGS sequence"/>
</dbReference>
<reference evidence="9 10" key="1">
    <citation type="submission" date="2021-06" db="EMBL/GenBank/DDBJ databases">
        <authorList>
            <person name="Palmer J.M."/>
        </authorList>
    </citation>
    <scope>NUCLEOTIDE SEQUENCE [LARGE SCALE GENOMIC DNA]</scope>
    <source>
        <strain evidence="9 10">XR_2019</strain>
        <tissue evidence="9">Muscle</tissue>
    </source>
</reference>
<evidence type="ECO:0000256" key="5">
    <source>
        <dbReference type="ARBA" id="ARBA00022840"/>
    </source>
</evidence>
<keyword evidence="6" id="KW-0694">RNA-binding</keyword>
<dbReference type="Pfam" id="PF00271">
    <property type="entry name" value="Helicase_C"/>
    <property type="match status" value="1"/>
</dbReference>
<accession>A0ABV0X6N5</accession>
<keyword evidence="3" id="KW-0378">Hydrolase</keyword>
<evidence type="ECO:0000313" key="9">
    <source>
        <dbReference type="EMBL" id="MEQ2277354.1"/>
    </source>
</evidence>
<gene>
    <name evidence="9" type="primary">DDX52</name>
    <name evidence="9" type="ORF">XENORESO_002108</name>
</gene>
<name>A0ABV0X6N5_9TELE</name>
<keyword evidence="5" id="KW-0067">ATP-binding</keyword>
<keyword evidence="2" id="KW-0547">Nucleotide-binding</keyword>